<dbReference type="InterPro" id="IPR052711">
    <property type="entry name" value="Zinc_ADH-like"/>
</dbReference>
<organism evidence="3 4">
    <name type="scientific">Colletotrichum kahawae</name>
    <name type="common">Coffee berry disease fungus</name>
    <dbReference type="NCBI Taxonomy" id="34407"/>
    <lineage>
        <taxon>Eukaryota</taxon>
        <taxon>Fungi</taxon>
        <taxon>Dikarya</taxon>
        <taxon>Ascomycota</taxon>
        <taxon>Pezizomycotina</taxon>
        <taxon>Sordariomycetes</taxon>
        <taxon>Hypocreomycetidae</taxon>
        <taxon>Glomerellales</taxon>
        <taxon>Glomerellaceae</taxon>
        <taxon>Colletotrichum</taxon>
        <taxon>Colletotrichum gloeosporioides species complex</taxon>
    </lineage>
</organism>
<dbReference type="GO" id="GO:0016491">
    <property type="term" value="F:oxidoreductase activity"/>
    <property type="evidence" value="ECO:0007669"/>
    <property type="project" value="InterPro"/>
</dbReference>
<protein>
    <submittedName>
        <fullName evidence="3">Alcohol dehydrogenase</fullName>
    </submittedName>
</protein>
<keyword evidence="1" id="KW-0472">Membrane</keyword>
<dbReference type="PANTHER" id="PTHR45033">
    <property type="match status" value="1"/>
</dbReference>
<keyword evidence="1" id="KW-0812">Transmembrane</keyword>
<evidence type="ECO:0000256" key="1">
    <source>
        <dbReference type="SAM" id="Phobius"/>
    </source>
</evidence>
<feature type="domain" description="Enoyl reductase (ER)" evidence="2">
    <location>
        <begin position="16"/>
        <end position="395"/>
    </location>
</feature>
<keyword evidence="1" id="KW-1133">Transmembrane helix</keyword>
<dbReference type="PANTHER" id="PTHR45033:SF1">
    <property type="entry name" value="OXIDOREDUCTASE (EUROFUNG)"/>
    <property type="match status" value="1"/>
</dbReference>
<evidence type="ECO:0000313" key="3">
    <source>
        <dbReference type="EMBL" id="KAK2774736.1"/>
    </source>
</evidence>
<dbReference type="AlphaFoldDB" id="A0AAD9YRS4"/>
<dbReference type="InterPro" id="IPR013154">
    <property type="entry name" value="ADH-like_N"/>
</dbReference>
<dbReference type="InterPro" id="IPR020843">
    <property type="entry name" value="ER"/>
</dbReference>
<dbReference type="InterPro" id="IPR036291">
    <property type="entry name" value="NAD(P)-bd_dom_sf"/>
</dbReference>
<feature type="transmembrane region" description="Helical" evidence="1">
    <location>
        <begin position="153"/>
        <end position="175"/>
    </location>
</feature>
<dbReference type="Pfam" id="PF13602">
    <property type="entry name" value="ADH_zinc_N_2"/>
    <property type="match status" value="1"/>
</dbReference>
<dbReference type="InterPro" id="IPR011032">
    <property type="entry name" value="GroES-like_sf"/>
</dbReference>
<evidence type="ECO:0000313" key="4">
    <source>
        <dbReference type="Proteomes" id="UP001281614"/>
    </source>
</evidence>
<dbReference type="CDD" id="cd08276">
    <property type="entry name" value="MDR7"/>
    <property type="match status" value="1"/>
</dbReference>
<name>A0AAD9YRS4_COLKA</name>
<proteinExistence type="predicted"/>
<dbReference type="Proteomes" id="UP001281614">
    <property type="component" value="Unassembled WGS sequence"/>
</dbReference>
<reference evidence="3" key="1">
    <citation type="submission" date="2023-02" db="EMBL/GenBank/DDBJ databases">
        <title>Colletotrichum kahawae CIFC_Que2 genome sequencing and assembly.</title>
        <authorList>
            <person name="Baroncelli R."/>
        </authorList>
    </citation>
    <scope>NUCLEOTIDE SEQUENCE</scope>
    <source>
        <strain evidence="3">CIFC_Que2</strain>
    </source>
</reference>
<keyword evidence="4" id="KW-1185">Reference proteome</keyword>
<feature type="transmembrane region" description="Helical" evidence="1">
    <location>
        <begin position="122"/>
        <end position="141"/>
    </location>
</feature>
<comment type="caution">
    <text evidence="3">The sequence shown here is derived from an EMBL/GenBank/DDBJ whole genome shotgun (WGS) entry which is preliminary data.</text>
</comment>
<gene>
    <name evidence="3" type="ORF">CKAH01_13070</name>
</gene>
<dbReference type="Gene3D" id="3.90.180.10">
    <property type="entry name" value="Medium-chain alcohol dehydrogenases, catalytic domain"/>
    <property type="match status" value="2"/>
</dbReference>
<dbReference type="Pfam" id="PF08240">
    <property type="entry name" value="ADH_N"/>
    <property type="match status" value="1"/>
</dbReference>
<dbReference type="SMART" id="SM00829">
    <property type="entry name" value="PKS_ER"/>
    <property type="match status" value="1"/>
</dbReference>
<dbReference type="SUPFAM" id="SSF50129">
    <property type="entry name" value="GroES-like"/>
    <property type="match status" value="1"/>
</dbReference>
<evidence type="ECO:0000259" key="2">
    <source>
        <dbReference type="SMART" id="SM00829"/>
    </source>
</evidence>
<accession>A0AAD9YRS4</accession>
<dbReference type="SUPFAM" id="SSF51735">
    <property type="entry name" value="NAD(P)-binding Rossmann-fold domains"/>
    <property type="match status" value="1"/>
</dbReference>
<sequence>MAYPETYQSFRRTLGDLPQSVEAASETLPKNLGSNDVVIKIHTVSLNFRDVGILYGRYPAKSIDGGIIASDCAAEVVAVGSTVKDFKLGDYVVPIFSLMTSMITLTMMLQHLEEMPKVFFEIYLLQASTLACAGVTAWNVLDLPSDASEKNMSVLLQGTGGVSMFSLLLCIAAGVQPIITSSSDCHGLEPGRDLRLCRSSYRDPAPPDPLFYRGTPPSPTTPSPLQLRIVNRRHLYVEQAWGPAPYTDQKIAAIKKLHPSVQGINYKTTPNVAAEVRRITNGRGVDVVVNNTGPASIIDDLDALRQKNGHVSLVGFLDGFKAEWDQSAILGFMNKRASLRGIRVGSKKDYIQLFDFLEKHQIALTPLVDRVFPFSESREACDYLYSGKHVGKVVIKI</sequence>
<dbReference type="EMBL" id="VYYT01000043">
    <property type="protein sequence ID" value="KAK2774736.1"/>
    <property type="molecule type" value="Genomic_DNA"/>
</dbReference>
<feature type="transmembrane region" description="Helical" evidence="1">
    <location>
        <begin position="91"/>
        <end position="110"/>
    </location>
</feature>